<dbReference type="KEGG" id="sufl:FIL70_08630"/>
<dbReference type="GO" id="GO:0003677">
    <property type="term" value="F:DNA binding"/>
    <property type="evidence" value="ECO:0007669"/>
    <property type="project" value="InterPro"/>
</dbReference>
<accession>A0A5B8CEG1</accession>
<gene>
    <name evidence="3" type="ORF">FIL70_08630</name>
</gene>
<feature type="domain" description="HTH cro/C1-type" evidence="2">
    <location>
        <begin position="17"/>
        <end position="71"/>
    </location>
</feature>
<name>A0A5B8CEG1_SPHSA</name>
<dbReference type="InterPro" id="IPR001387">
    <property type="entry name" value="Cro/C1-type_HTH"/>
</dbReference>
<evidence type="ECO:0000256" key="1">
    <source>
        <dbReference type="ARBA" id="ARBA00007227"/>
    </source>
</evidence>
<evidence type="ECO:0000313" key="3">
    <source>
        <dbReference type="EMBL" id="QDC37275.1"/>
    </source>
</evidence>
<dbReference type="Pfam" id="PF06114">
    <property type="entry name" value="Peptidase_M78"/>
    <property type="match status" value="1"/>
</dbReference>
<evidence type="ECO:0000259" key="2">
    <source>
        <dbReference type="PROSITE" id="PS50943"/>
    </source>
</evidence>
<proteinExistence type="inferred from homology"/>
<organism evidence="3 4">
    <name type="scientific">Sphingobium fuliginis ATCC 27551</name>
    <dbReference type="NCBI Taxonomy" id="1208342"/>
    <lineage>
        <taxon>Bacteria</taxon>
        <taxon>Pseudomonadati</taxon>
        <taxon>Pseudomonadota</taxon>
        <taxon>Alphaproteobacteria</taxon>
        <taxon>Sphingomonadales</taxon>
        <taxon>Sphingomonadaceae</taxon>
        <taxon>Sphingobium</taxon>
    </lineage>
</organism>
<dbReference type="EMBL" id="CP041016">
    <property type="protein sequence ID" value="QDC37275.1"/>
    <property type="molecule type" value="Genomic_DNA"/>
</dbReference>
<comment type="similarity">
    <text evidence="1">Belongs to the short-chain fatty acyl-CoA assimilation regulator (ScfR) family.</text>
</comment>
<dbReference type="RefSeq" id="WP_140042073.1">
    <property type="nucleotide sequence ID" value="NZ_CP041016.1"/>
</dbReference>
<dbReference type="PROSITE" id="PS50943">
    <property type="entry name" value="HTH_CROC1"/>
    <property type="match status" value="1"/>
</dbReference>
<reference evidence="3 4" key="1">
    <citation type="submission" date="2019-06" db="EMBL/GenBank/DDBJ databases">
        <title>Genome organization and adaptive potential of archetypical organophosphate degarding Sphingobium fuliginis ATCC 27551.</title>
        <authorList>
            <person name="Sarwar A."/>
            <person name="Parthasarathy S."/>
            <person name="Singh C."/>
            <person name="Siddavattam D."/>
        </authorList>
    </citation>
    <scope>NUCLEOTIDE SEQUENCE [LARGE SCALE GENOMIC DNA]</scope>
    <source>
        <strain evidence="3 4">ATCC 27551</strain>
    </source>
</reference>
<dbReference type="InterPro" id="IPR010359">
    <property type="entry name" value="IrrE_HExxH"/>
</dbReference>
<dbReference type="PANTHER" id="PTHR43236:SF1">
    <property type="entry name" value="BLL7220 PROTEIN"/>
    <property type="match status" value="1"/>
</dbReference>
<dbReference type="InterPro" id="IPR052345">
    <property type="entry name" value="Rad_response_metalloprotease"/>
</dbReference>
<evidence type="ECO:0000313" key="4">
    <source>
        <dbReference type="Proteomes" id="UP000311469"/>
    </source>
</evidence>
<dbReference type="AlphaFoldDB" id="A0A5B8CEG1"/>
<dbReference type="PANTHER" id="PTHR43236">
    <property type="entry name" value="ANTITOXIN HIGA1"/>
    <property type="match status" value="1"/>
</dbReference>
<dbReference type="SUPFAM" id="SSF47413">
    <property type="entry name" value="lambda repressor-like DNA-binding domains"/>
    <property type="match status" value="1"/>
</dbReference>
<dbReference type="Pfam" id="PF01381">
    <property type="entry name" value="HTH_3"/>
    <property type="match status" value="1"/>
</dbReference>
<dbReference type="InterPro" id="IPR010982">
    <property type="entry name" value="Lambda_DNA-bd_dom_sf"/>
</dbReference>
<dbReference type="Gene3D" id="1.10.260.40">
    <property type="entry name" value="lambda repressor-like DNA-binding domains"/>
    <property type="match status" value="1"/>
</dbReference>
<dbReference type="SMART" id="SM00530">
    <property type="entry name" value="HTH_XRE"/>
    <property type="match status" value="1"/>
</dbReference>
<dbReference type="Gene3D" id="1.10.10.2910">
    <property type="match status" value="1"/>
</dbReference>
<dbReference type="CDD" id="cd00093">
    <property type="entry name" value="HTH_XRE"/>
    <property type="match status" value="1"/>
</dbReference>
<dbReference type="Proteomes" id="UP000311469">
    <property type="component" value="Chromosome cSF1"/>
</dbReference>
<sequence length="393" mass="43170">MAAVTGSLTPEALGELLRNARENAKLTQAAAAQALDVARTTLVAIEQGQRRAKLEELQKLASLYRVSLNVLLRQDGAKLDLRPRFRKAGEADQDVEQAVGLLNSLVQAELELENLLGIKRARIDPPERPLLPGNVVLQAEQDAAELRQWLGLGMAPIHDMVSLLEVQLGARVYVRQLPARVSGLYAFDEQAGACILLNAAHPRDRRAQTAAHETAHFISTRRAPDALYNDSPESSREERYANAFARCLLTPARAVAARFQDVTAGAARLTRRHIIILAHSFGVSREAMVRRFEELGLAKAGTWDWFADHGGITDDQAREVLGDAIPPDSAKGDAARPVSMRMSLLASEAWRRGLLSEGQLARLLHVDRVEAREMIDEFEGEGAVDDESPWLLA</sequence>
<protein>
    <submittedName>
        <fullName evidence="3">ImmA/IrrE family metallo-endopeptidase</fullName>
    </submittedName>
</protein>